<dbReference type="AlphaFoldDB" id="A0A2N0SKC8"/>
<feature type="transmembrane region" description="Helical" evidence="1">
    <location>
        <begin position="262"/>
        <end position="282"/>
    </location>
</feature>
<evidence type="ECO:0000313" key="2">
    <source>
        <dbReference type="EMBL" id="PKC76021.1"/>
    </source>
</evidence>
<organism evidence="2 3">
    <name type="scientific">Rhizophagus irregularis</name>
    <dbReference type="NCBI Taxonomy" id="588596"/>
    <lineage>
        <taxon>Eukaryota</taxon>
        <taxon>Fungi</taxon>
        <taxon>Fungi incertae sedis</taxon>
        <taxon>Mucoromycota</taxon>
        <taxon>Glomeromycotina</taxon>
        <taxon>Glomeromycetes</taxon>
        <taxon>Glomerales</taxon>
        <taxon>Glomeraceae</taxon>
        <taxon>Rhizophagus</taxon>
    </lineage>
</organism>
<accession>A0A2N0SKC8</accession>
<dbReference type="EMBL" id="LLXH01000010">
    <property type="protein sequence ID" value="PKC76021.1"/>
    <property type="molecule type" value="Genomic_DNA"/>
</dbReference>
<dbReference type="VEuPathDB" id="FungiDB:RhiirA1_386790"/>
<reference evidence="2 3" key="1">
    <citation type="submission" date="2017-10" db="EMBL/GenBank/DDBJ databases">
        <title>Extensive intraspecific genome diversity in a model arbuscular mycorrhizal fungus.</title>
        <authorList>
            <person name="Chen E.C.H."/>
            <person name="Morin E."/>
            <person name="Baudet D."/>
            <person name="Noel J."/>
            <person name="Ndikumana S."/>
            <person name="Charron P."/>
            <person name="St-Onge C."/>
            <person name="Giorgi J."/>
            <person name="Grigoriev I.V."/>
            <person name="Roux C."/>
            <person name="Martin F.M."/>
            <person name="Corradi N."/>
        </authorList>
    </citation>
    <scope>NUCLEOTIDE SEQUENCE [LARGE SCALE GENOMIC DNA]</scope>
    <source>
        <strain evidence="2 3">A1</strain>
    </source>
</reference>
<dbReference type="VEuPathDB" id="FungiDB:RhiirFUN_004670"/>
<feature type="transmembrane region" description="Helical" evidence="1">
    <location>
        <begin position="237"/>
        <end position="256"/>
    </location>
</feature>
<gene>
    <name evidence="2" type="ORF">RhiirA1_386790</name>
</gene>
<keyword evidence="1" id="KW-1133">Transmembrane helix</keyword>
<dbReference type="VEuPathDB" id="FungiDB:FUN_024082"/>
<evidence type="ECO:0000313" key="3">
    <source>
        <dbReference type="Proteomes" id="UP000232688"/>
    </source>
</evidence>
<sequence>MAISNHDKGETDQTFTSTFSTSNMNFSLENNSKGANKIREIVPVVPITEKQNENANAWYSKFDTAWYFSTVNDSKPVVKVLEKKVIDSGRSKTNKISKPEQNDVGIINKMDMKTKLNESPKEPKRFKRSKRGRYLFSNDVSDEFQSQDDIIPNKERENNTQTIIRKGTPITIRTRPPNIPSDSNSENIFHIPIYYESHHLNPKKFWSWKKPIPFQNVENNVNFDDLFIDQKDYEISVRAKFTQCTLLFILFIQFIILLRNEIYSLAIVVLIVIWLILFYFVVRSCFEVKNSLIS</sequence>
<keyword evidence="1" id="KW-0812">Transmembrane</keyword>
<reference evidence="2 3" key="2">
    <citation type="submission" date="2017-10" db="EMBL/GenBank/DDBJ databases">
        <title>Genome analyses suggest a sexual origin of heterokaryosis in a supposedly ancient asexual fungus.</title>
        <authorList>
            <person name="Corradi N."/>
            <person name="Sedzielewska K."/>
            <person name="Noel J."/>
            <person name="Charron P."/>
            <person name="Farinelli L."/>
            <person name="Marton T."/>
            <person name="Kruger M."/>
            <person name="Pelin A."/>
            <person name="Brachmann A."/>
            <person name="Corradi N."/>
        </authorList>
    </citation>
    <scope>NUCLEOTIDE SEQUENCE [LARGE SCALE GENOMIC DNA]</scope>
    <source>
        <strain evidence="2 3">A1</strain>
    </source>
</reference>
<protein>
    <submittedName>
        <fullName evidence="2">Uncharacterized protein</fullName>
    </submittedName>
</protein>
<proteinExistence type="predicted"/>
<evidence type="ECO:0000256" key="1">
    <source>
        <dbReference type="SAM" id="Phobius"/>
    </source>
</evidence>
<keyword evidence="1" id="KW-0472">Membrane</keyword>
<name>A0A2N0SKC8_9GLOM</name>
<dbReference type="Proteomes" id="UP000232688">
    <property type="component" value="Unassembled WGS sequence"/>
</dbReference>
<comment type="caution">
    <text evidence="2">The sequence shown here is derived from an EMBL/GenBank/DDBJ whole genome shotgun (WGS) entry which is preliminary data.</text>
</comment>